<reference evidence="1 2" key="1">
    <citation type="journal article" date="2024" name="G3 (Bethesda)">
        <title>Genome assembly of Hibiscus sabdariffa L. provides insights into metabolisms of medicinal natural products.</title>
        <authorList>
            <person name="Kim T."/>
        </authorList>
    </citation>
    <scope>NUCLEOTIDE SEQUENCE [LARGE SCALE GENOMIC DNA]</scope>
    <source>
        <strain evidence="1">TK-2024</strain>
        <tissue evidence="1">Old leaves</tissue>
    </source>
</reference>
<name>A0ABR2U1P0_9ROSI</name>
<evidence type="ECO:0000313" key="1">
    <source>
        <dbReference type="EMBL" id="KAK9043520.1"/>
    </source>
</evidence>
<organism evidence="1 2">
    <name type="scientific">Hibiscus sabdariffa</name>
    <name type="common">roselle</name>
    <dbReference type="NCBI Taxonomy" id="183260"/>
    <lineage>
        <taxon>Eukaryota</taxon>
        <taxon>Viridiplantae</taxon>
        <taxon>Streptophyta</taxon>
        <taxon>Embryophyta</taxon>
        <taxon>Tracheophyta</taxon>
        <taxon>Spermatophyta</taxon>
        <taxon>Magnoliopsida</taxon>
        <taxon>eudicotyledons</taxon>
        <taxon>Gunneridae</taxon>
        <taxon>Pentapetalae</taxon>
        <taxon>rosids</taxon>
        <taxon>malvids</taxon>
        <taxon>Malvales</taxon>
        <taxon>Malvaceae</taxon>
        <taxon>Malvoideae</taxon>
        <taxon>Hibiscus</taxon>
    </lineage>
</organism>
<protein>
    <submittedName>
        <fullName evidence="1">Uncharacterized protein</fullName>
    </submittedName>
</protein>
<dbReference type="EMBL" id="JBBPBN010000003">
    <property type="protein sequence ID" value="KAK9043520.1"/>
    <property type="molecule type" value="Genomic_DNA"/>
</dbReference>
<evidence type="ECO:0000313" key="2">
    <source>
        <dbReference type="Proteomes" id="UP001396334"/>
    </source>
</evidence>
<dbReference type="Proteomes" id="UP001396334">
    <property type="component" value="Unassembled WGS sequence"/>
</dbReference>
<dbReference type="PANTHER" id="PTHR33592">
    <property type="entry name" value="TRANSMEMBRANE PROTEIN"/>
    <property type="match status" value="1"/>
</dbReference>
<keyword evidence="2" id="KW-1185">Reference proteome</keyword>
<dbReference type="PANTHER" id="PTHR33592:SF3">
    <property type="entry name" value="TRANSMEMBRANE PROTEIN"/>
    <property type="match status" value="1"/>
</dbReference>
<gene>
    <name evidence="1" type="ORF">V6N11_071858</name>
</gene>
<proteinExistence type="predicted"/>
<accession>A0ABR2U1P0</accession>
<sequence>MCPSISNPIGRLQNYPLLSMCSSPRAENSFLRSRIGEQATWSRASGIRPLFPRQKEAISSIRPLDEQQAPLIFNKNLIIQSLPRGPVPPSAGNPCTNIPGRGHGQCTLTEMDVAGGRSRTGMVHGAPPMFSDMVFKFA</sequence>
<comment type="caution">
    <text evidence="1">The sequence shown here is derived from an EMBL/GenBank/DDBJ whole genome shotgun (WGS) entry which is preliminary data.</text>
</comment>